<dbReference type="AlphaFoldDB" id="A0A7W3JJ73"/>
<reference evidence="3 5" key="2">
    <citation type="submission" date="2020-07" db="EMBL/GenBank/DDBJ databases">
        <title>Sequencing the genomes of 1000 actinobacteria strains.</title>
        <authorList>
            <person name="Klenk H.-P."/>
        </authorList>
    </citation>
    <scope>NUCLEOTIDE SEQUENCE [LARGE SCALE GENOMIC DNA]</scope>
    <source>
        <strain evidence="3 5">DSM 10309</strain>
    </source>
</reference>
<evidence type="ECO:0000256" key="1">
    <source>
        <dbReference type="SAM" id="MobiDB-lite"/>
    </source>
</evidence>
<name>A0A7W3JJ73_9MICO</name>
<accession>A0A7W3JJ73</accession>
<feature type="compositionally biased region" description="Basic and acidic residues" evidence="1">
    <location>
        <begin position="1"/>
        <end position="30"/>
    </location>
</feature>
<keyword evidence="4" id="KW-1185">Reference proteome</keyword>
<comment type="caution">
    <text evidence="3">The sequence shown here is derived from an EMBL/GenBank/DDBJ whole genome shotgun (WGS) entry which is preliminary data.</text>
</comment>
<feature type="region of interest" description="Disordered" evidence="1">
    <location>
        <begin position="1"/>
        <end position="41"/>
    </location>
</feature>
<sequence length="215" mass="23167">MSGPADPRDPSDDGDPRLPGDARLPDDPRLPDGSSDLPLGDDDLWRDSLRRVFAADQAPFATFGPLVASLDHDAMEFRGQNARLADWDPSIVVSVERTYEVQGGLHAGSYLSVVTWSPDPEVIERSDLLAGSPVKDHLFAGLTAIGASDDAQEARVVAATVEEFPGWQITRASGYTAVLEHREGVAFTLAVPDELLELTTRIALVPNVEWPDPAS</sequence>
<gene>
    <name evidence="3" type="ORF">FB463_002110</name>
    <name evidence="2" type="ORF">FFA01_04720</name>
</gene>
<proteinExistence type="predicted"/>
<evidence type="ECO:0000313" key="5">
    <source>
        <dbReference type="Proteomes" id="UP000522688"/>
    </source>
</evidence>
<evidence type="ECO:0000313" key="2">
    <source>
        <dbReference type="EMBL" id="GEK82163.1"/>
    </source>
</evidence>
<dbReference type="EMBL" id="JACGWW010000002">
    <property type="protein sequence ID" value="MBA8813861.1"/>
    <property type="molecule type" value="Genomic_DNA"/>
</dbReference>
<dbReference type="Proteomes" id="UP000522688">
    <property type="component" value="Unassembled WGS sequence"/>
</dbReference>
<dbReference type="Proteomes" id="UP000321154">
    <property type="component" value="Unassembled WGS sequence"/>
</dbReference>
<evidence type="ECO:0000313" key="4">
    <source>
        <dbReference type="Proteomes" id="UP000321154"/>
    </source>
</evidence>
<reference evidence="2 4" key="1">
    <citation type="submission" date="2019-07" db="EMBL/GenBank/DDBJ databases">
        <title>Whole genome shotgun sequence of Frigoribacterium faeni NBRC 103066.</title>
        <authorList>
            <person name="Hosoyama A."/>
            <person name="Uohara A."/>
            <person name="Ohji S."/>
            <person name="Ichikawa N."/>
        </authorList>
    </citation>
    <scope>NUCLEOTIDE SEQUENCE [LARGE SCALE GENOMIC DNA]</scope>
    <source>
        <strain evidence="2 4">NBRC 103066</strain>
    </source>
</reference>
<protein>
    <submittedName>
        <fullName evidence="3">Uncharacterized protein</fullName>
    </submittedName>
</protein>
<organism evidence="3 5">
    <name type="scientific">Frigoribacterium faeni</name>
    <dbReference type="NCBI Taxonomy" id="145483"/>
    <lineage>
        <taxon>Bacteria</taxon>
        <taxon>Bacillati</taxon>
        <taxon>Actinomycetota</taxon>
        <taxon>Actinomycetes</taxon>
        <taxon>Micrococcales</taxon>
        <taxon>Microbacteriaceae</taxon>
        <taxon>Frigoribacterium</taxon>
    </lineage>
</organism>
<evidence type="ECO:0000313" key="3">
    <source>
        <dbReference type="EMBL" id="MBA8813861.1"/>
    </source>
</evidence>
<dbReference type="RefSeq" id="WP_146852591.1">
    <property type="nucleotide sequence ID" value="NZ_BAAAHR010000003.1"/>
</dbReference>
<dbReference type="OrthoDB" id="5107372at2"/>
<dbReference type="EMBL" id="BJUV01000003">
    <property type="protein sequence ID" value="GEK82163.1"/>
    <property type="molecule type" value="Genomic_DNA"/>
</dbReference>